<dbReference type="EMBL" id="LAIU01000004">
    <property type="protein sequence ID" value="KKB25367.1"/>
    <property type="molecule type" value="Genomic_DNA"/>
</dbReference>
<dbReference type="RefSeq" id="WP_046100012.1">
    <property type="nucleotide sequence ID" value="NZ_CP015552.1"/>
</dbReference>
<evidence type="ECO:0000313" key="1">
    <source>
        <dbReference type="EMBL" id="KKB25367.1"/>
    </source>
</evidence>
<accession>A0AAJ0JP32</accession>
<protein>
    <submittedName>
        <fullName evidence="1">Uncharacterized protein</fullName>
    </submittedName>
</protein>
<gene>
    <name evidence="1" type="ORF">VV61_07165</name>
</gene>
<sequence>MKNNYAKTINPVQKCMNTIKQSYKVQLEDFDFGLSYDYTKRLSQWRRPALRNFNTKVEIIEQNFNIENYNPAHSYYLTINSKQSATVLVELNQEVRMEISGAQTTYLYDITPYVKDKNNYLYLGFLLNRAPSQYPECNLIEFNNQKLNAFRQTKERPLNYSI</sequence>
<organism evidence="1 2">
    <name type="scientific">Staphylococcus carnosus</name>
    <dbReference type="NCBI Taxonomy" id="1281"/>
    <lineage>
        <taxon>Bacteria</taxon>
        <taxon>Bacillati</taxon>
        <taxon>Bacillota</taxon>
        <taxon>Bacilli</taxon>
        <taxon>Bacillales</taxon>
        <taxon>Staphylococcaceae</taxon>
        <taxon>Staphylococcus</taxon>
    </lineage>
</organism>
<proteinExistence type="predicted"/>
<dbReference type="AlphaFoldDB" id="A0AAJ0JP32"/>
<evidence type="ECO:0000313" key="2">
    <source>
        <dbReference type="Proteomes" id="UP000033530"/>
    </source>
</evidence>
<name>A0AAJ0JP32_STACA</name>
<dbReference type="Proteomes" id="UP000033530">
    <property type="component" value="Unassembled WGS sequence"/>
</dbReference>
<reference evidence="1 2" key="1">
    <citation type="submission" date="2015-03" db="EMBL/GenBank/DDBJ databases">
        <title>Draft Genome Sequence of S. carnosus subsp. utilis LTH 7013, Isolated from South Tirolean Ham.</title>
        <authorList>
            <person name="Mueller A."/>
            <person name="Huptas C."/>
            <person name="Wenning M."/>
            <person name="Weiss A."/>
            <person name="Schmidt H."/>
        </authorList>
    </citation>
    <scope>NUCLEOTIDE SEQUENCE [LARGE SCALE GENOMIC DNA]</scope>
    <source>
        <strain evidence="1 2">LTH7013</strain>
    </source>
</reference>
<comment type="caution">
    <text evidence="1">The sequence shown here is derived from an EMBL/GenBank/DDBJ whole genome shotgun (WGS) entry which is preliminary data.</text>
</comment>